<comment type="caution">
    <text evidence="2">The sequence shown here is derived from an EMBL/GenBank/DDBJ whole genome shotgun (WGS) entry which is preliminary data.</text>
</comment>
<reference evidence="2" key="2">
    <citation type="submission" date="2020-11" db="EMBL/GenBank/DDBJ databases">
        <authorList>
            <person name="Cecchin M."/>
            <person name="Marcolungo L."/>
            <person name="Rossato M."/>
            <person name="Girolomoni L."/>
            <person name="Cosentino E."/>
            <person name="Cuine S."/>
            <person name="Li-Beisson Y."/>
            <person name="Delledonne M."/>
            <person name="Ballottari M."/>
        </authorList>
    </citation>
    <scope>NUCLEOTIDE SEQUENCE</scope>
    <source>
        <strain evidence="2">211/11P</strain>
        <tissue evidence="2">Whole cell</tissue>
    </source>
</reference>
<organism evidence="2 3">
    <name type="scientific">Chlorella vulgaris</name>
    <name type="common">Green alga</name>
    <dbReference type="NCBI Taxonomy" id="3077"/>
    <lineage>
        <taxon>Eukaryota</taxon>
        <taxon>Viridiplantae</taxon>
        <taxon>Chlorophyta</taxon>
        <taxon>core chlorophytes</taxon>
        <taxon>Trebouxiophyceae</taxon>
        <taxon>Chlorellales</taxon>
        <taxon>Chlorellaceae</taxon>
        <taxon>Chlorella clade</taxon>
        <taxon>Chlorella</taxon>
    </lineage>
</organism>
<feature type="domain" description="YCII-related" evidence="1">
    <location>
        <begin position="14"/>
        <end position="92"/>
    </location>
</feature>
<dbReference type="InterPro" id="IPR011008">
    <property type="entry name" value="Dimeric_a/b-barrel"/>
</dbReference>
<evidence type="ECO:0000313" key="3">
    <source>
        <dbReference type="Proteomes" id="UP001055712"/>
    </source>
</evidence>
<dbReference type="EMBL" id="SIDB01000001">
    <property type="protein sequence ID" value="KAI3437909.1"/>
    <property type="molecule type" value="Genomic_DNA"/>
</dbReference>
<gene>
    <name evidence="2" type="ORF">D9Q98_000354</name>
</gene>
<dbReference type="InterPro" id="IPR005545">
    <property type="entry name" value="YCII"/>
</dbReference>
<reference evidence="2" key="1">
    <citation type="journal article" date="2019" name="Plant J.">
        <title>Chlorella vulgaris genome assembly and annotation reveals the molecular basis for metabolic acclimation to high light conditions.</title>
        <authorList>
            <person name="Cecchin M."/>
            <person name="Marcolungo L."/>
            <person name="Rossato M."/>
            <person name="Girolomoni L."/>
            <person name="Cosentino E."/>
            <person name="Cuine S."/>
            <person name="Li-Beisson Y."/>
            <person name="Delledonne M."/>
            <person name="Ballottari M."/>
        </authorList>
    </citation>
    <scope>NUCLEOTIDE SEQUENCE</scope>
    <source>
        <strain evidence="2">211/11P</strain>
    </source>
</reference>
<dbReference type="Pfam" id="PF03795">
    <property type="entry name" value="YCII"/>
    <property type="match status" value="1"/>
</dbReference>
<dbReference type="Proteomes" id="UP001055712">
    <property type="component" value="Unassembled WGS sequence"/>
</dbReference>
<sequence>MAAAAGSNSYHVLQYAYVPDILEKRGPHREQHLAGASKMADANKLVMAGALTDPVDGAIFIFRNVSKDDIEQFVQADPYVKAGLVPNYTIRPYMVVAGDCS</sequence>
<evidence type="ECO:0000259" key="1">
    <source>
        <dbReference type="Pfam" id="PF03795"/>
    </source>
</evidence>
<evidence type="ECO:0000313" key="2">
    <source>
        <dbReference type="EMBL" id="KAI3437909.1"/>
    </source>
</evidence>
<dbReference type="Gene3D" id="3.30.70.1060">
    <property type="entry name" value="Dimeric alpha+beta barrel"/>
    <property type="match status" value="1"/>
</dbReference>
<name>A0A9D4TYX5_CHLVU</name>
<dbReference type="SUPFAM" id="SSF54909">
    <property type="entry name" value="Dimeric alpha+beta barrel"/>
    <property type="match status" value="1"/>
</dbReference>
<dbReference type="AlphaFoldDB" id="A0A9D4TYX5"/>
<dbReference type="InterPro" id="IPR051807">
    <property type="entry name" value="Sec-metab_biosynth-assoc"/>
</dbReference>
<accession>A0A9D4TYX5</accession>
<dbReference type="OrthoDB" id="5519740at2759"/>
<keyword evidence="3" id="KW-1185">Reference proteome</keyword>
<dbReference type="PANTHER" id="PTHR33606:SF3">
    <property type="entry name" value="PROTEIN YCII"/>
    <property type="match status" value="1"/>
</dbReference>
<protein>
    <recommendedName>
        <fullName evidence="1">YCII-related domain-containing protein</fullName>
    </recommendedName>
</protein>
<dbReference type="PANTHER" id="PTHR33606">
    <property type="entry name" value="PROTEIN YCII"/>
    <property type="match status" value="1"/>
</dbReference>
<proteinExistence type="predicted"/>